<proteinExistence type="predicted"/>
<accession>A0A7L7SQM7</accession>
<feature type="transmembrane region" description="Helical" evidence="1">
    <location>
        <begin position="12"/>
        <end position="33"/>
    </location>
</feature>
<gene>
    <name evidence="2" type="primary">37</name>
    <name evidence="2" type="ORF">SEA_GILDA_37</name>
</gene>
<sequence>MNWTDPWVPGFVTGSLALIAAVLTGIITSVFTARRERQKAVRDSSTPGVPTVQEIWVRQDKMERAFKASLVLLGESVEQHENPGKLKFNKAAIRTLRESGYMPTELEDVLTE</sequence>
<dbReference type="Proteomes" id="UP000547240">
    <property type="component" value="Segment"/>
</dbReference>
<evidence type="ECO:0000313" key="3">
    <source>
        <dbReference type="Proteomes" id="UP000547240"/>
    </source>
</evidence>
<reference evidence="2 3" key="1">
    <citation type="submission" date="2020-07" db="EMBL/GenBank/DDBJ databases">
        <authorList>
            <person name="Alhawasli L."/>
            <person name="Almawiri N."/>
            <person name="Aoude A."/>
            <person name="Brown J."/>
            <person name="Cotton Z."/>
            <person name="Eady A."/>
            <person name="Harris J."/>
            <person name="Harris M."/>
            <person name="Iwu M."/>
            <person name="Ka N."/>
            <person name="Little K."/>
            <person name="Marben T."/>
            <person name="Proffett D."/>
            <person name="Robinson J."/>
            <person name="Sibert J."/>
            <person name="Webster R."/>
            <person name="Curtis N."/>
            <person name="Garlena R.A."/>
            <person name="Russell D.A."/>
            <person name="Pope W.H."/>
            <person name="Jacobs-Sera D."/>
            <person name="Hatfull G.F."/>
        </authorList>
    </citation>
    <scope>NUCLEOTIDE SEQUENCE [LARGE SCALE GENOMIC DNA]</scope>
</reference>
<organism evidence="2 3">
    <name type="scientific">Microbacterium phage Gilda</name>
    <dbReference type="NCBI Taxonomy" id="2772024"/>
    <lineage>
        <taxon>Viruses</taxon>
        <taxon>Duplodnaviria</taxon>
        <taxon>Heunggongvirae</taxon>
        <taxon>Uroviricota</taxon>
        <taxon>Caudoviricetes</taxon>
        <taxon>Krampusvirus</taxon>
        <taxon>Krampusvirus krampus</taxon>
    </lineage>
</organism>
<evidence type="ECO:0000256" key="1">
    <source>
        <dbReference type="SAM" id="Phobius"/>
    </source>
</evidence>
<keyword evidence="1" id="KW-1133">Transmembrane helix</keyword>
<dbReference type="EMBL" id="MT818420">
    <property type="protein sequence ID" value="QOC58696.1"/>
    <property type="molecule type" value="Genomic_DNA"/>
</dbReference>
<keyword evidence="1" id="KW-0472">Membrane</keyword>
<evidence type="ECO:0000313" key="2">
    <source>
        <dbReference type="EMBL" id="QOC58696.1"/>
    </source>
</evidence>
<keyword evidence="1" id="KW-0812">Transmembrane</keyword>
<protein>
    <submittedName>
        <fullName evidence="2">Membrane protein</fullName>
    </submittedName>
</protein>
<name>A0A7L7SQM7_9CAUD</name>